<dbReference type="Proteomes" id="UP000013047">
    <property type="component" value="Unassembled WGS sequence"/>
</dbReference>
<evidence type="ECO:0000313" key="1">
    <source>
        <dbReference type="EMBL" id="ENO98661.1"/>
    </source>
</evidence>
<evidence type="ECO:0000313" key="2">
    <source>
        <dbReference type="Proteomes" id="UP000013047"/>
    </source>
</evidence>
<sequence>MRRCTDAATGKRLSADDVTDANVFRLAAMLLRSTFPDEAARLRQLSEAYFRTRPDDRLAAEEVIHRGWLFSLPRTRQILTSELRGR</sequence>
<comment type="caution">
    <text evidence="1">The sequence shown here is derived from an EMBL/GenBank/DDBJ whole genome shotgun (WGS) entry which is preliminary data.</text>
</comment>
<dbReference type="EMBL" id="AMXF01000007">
    <property type="protein sequence ID" value="ENO98661.1"/>
    <property type="molecule type" value="Genomic_DNA"/>
</dbReference>
<reference evidence="1 2" key="1">
    <citation type="submission" date="2012-09" db="EMBL/GenBank/DDBJ databases">
        <title>Draft Genome Sequences of 6 Strains from Genus Thauera.</title>
        <authorList>
            <person name="Liu B."/>
            <person name="Shapleigh J.P."/>
            <person name="Frostegard A.H."/>
        </authorList>
    </citation>
    <scope>NUCLEOTIDE SEQUENCE [LARGE SCALE GENOMIC DNA]</scope>
    <source>
        <strain evidence="1 2">B4P</strain>
    </source>
</reference>
<keyword evidence="2" id="KW-1185">Reference proteome</keyword>
<dbReference type="AlphaFoldDB" id="N6YWK9"/>
<organism evidence="1 2">
    <name type="scientific">Thauera phenylacetica B4P</name>
    <dbReference type="NCBI Taxonomy" id="1234382"/>
    <lineage>
        <taxon>Bacteria</taxon>
        <taxon>Pseudomonadati</taxon>
        <taxon>Pseudomonadota</taxon>
        <taxon>Betaproteobacteria</taxon>
        <taxon>Rhodocyclales</taxon>
        <taxon>Zoogloeaceae</taxon>
        <taxon>Thauera</taxon>
    </lineage>
</organism>
<name>N6YWK9_9RHOO</name>
<proteinExistence type="predicted"/>
<gene>
    <name evidence="1" type="ORF">C667_02588</name>
</gene>
<accession>N6YWK9</accession>
<protein>
    <submittedName>
        <fullName evidence="1">Uncharacterized protein</fullName>
    </submittedName>
</protein>